<feature type="binding site" evidence="3">
    <location>
        <position position="350"/>
    </location>
    <ligand>
        <name>FAD</name>
        <dbReference type="ChEBI" id="CHEBI:57692"/>
    </ligand>
</feature>
<dbReference type="EMBL" id="VBAK01000075">
    <property type="protein sequence ID" value="TMI91984.1"/>
    <property type="molecule type" value="Genomic_DNA"/>
</dbReference>
<dbReference type="AlphaFoldDB" id="A0A537K8C1"/>
<feature type="active site" evidence="2">
    <location>
        <position position="84"/>
    </location>
</feature>
<keyword evidence="3" id="KW-0285">Flavoprotein</keyword>
<dbReference type="PANTHER" id="PTHR43747">
    <property type="entry name" value="FAD-BINDING PROTEIN"/>
    <property type="match status" value="1"/>
</dbReference>
<dbReference type="Pfam" id="PF04820">
    <property type="entry name" value="Trp_halogenase"/>
    <property type="match status" value="1"/>
</dbReference>
<feature type="binding site" evidence="3">
    <location>
        <begin position="18"/>
        <end position="21"/>
    </location>
    <ligand>
        <name>FAD</name>
        <dbReference type="ChEBI" id="CHEBI:57692"/>
    </ligand>
</feature>
<dbReference type="Gene3D" id="3.50.50.60">
    <property type="entry name" value="FAD/NAD(P)-binding domain"/>
    <property type="match status" value="1"/>
</dbReference>
<evidence type="ECO:0000313" key="5">
    <source>
        <dbReference type="Proteomes" id="UP000318509"/>
    </source>
</evidence>
<dbReference type="GO" id="GO:0004497">
    <property type="term" value="F:monooxygenase activity"/>
    <property type="evidence" value="ECO:0007669"/>
    <property type="project" value="InterPro"/>
</dbReference>
<dbReference type="Proteomes" id="UP000318509">
    <property type="component" value="Unassembled WGS sequence"/>
</dbReference>
<reference evidence="4 5" key="1">
    <citation type="journal article" date="2019" name="Nat. Microbiol.">
        <title>Mediterranean grassland soil C-N compound turnover is dependent on rainfall and depth, and is mediated by genomically divergent microorganisms.</title>
        <authorList>
            <person name="Diamond S."/>
            <person name="Andeer P.F."/>
            <person name="Li Z."/>
            <person name="Crits-Christoph A."/>
            <person name="Burstein D."/>
            <person name="Anantharaman K."/>
            <person name="Lane K.R."/>
            <person name="Thomas B.C."/>
            <person name="Pan C."/>
            <person name="Northen T.R."/>
            <person name="Banfield J.F."/>
        </authorList>
    </citation>
    <scope>NUCLEOTIDE SEQUENCE [LARGE SCALE GENOMIC DNA]</scope>
    <source>
        <strain evidence="4">NP_3</strain>
    </source>
</reference>
<gene>
    <name evidence="4" type="ORF">E6H00_03215</name>
</gene>
<comment type="caution">
    <text evidence="4">The sequence shown here is derived from an EMBL/GenBank/DDBJ whole genome shotgun (WGS) entry which is preliminary data.</text>
</comment>
<dbReference type="PANTHER" id="PTHR43747:SF4">
    <property type="entry name" value="FLAVIN-DEPENDENT TRYPTOPHAN HALOGENASE"/>
    <property type="match status" value="1"/>
</dbReference>
<accession>A0A537K8C1</accession>
<dbReference type="InterPro" id="IPR036188">
    <property type="entry name" value="FAD/NAD-bd_sf"/>
</dbReference>
<sequence>MNVAQTPGPIPSVVILGGGTAGWMTAASLLQRLSRLGITVTVVESSQIGTIGVGEATVPAILRYFSSLDLDAFDVLRATNGTIKLGIEFDGWKHEGHSFIHPFSRYGIQAGPVAFHHLWNRLRAAGETAPIDDYSLGVQMARAGRVFLPPKQPRAEFEIFDWAVHFDAGRFALFLRRFCEARGVRRIDARLTEVVRDPQSGHITRLRLDNGETVDGQLFIDCSGFHRLLIERVLESGYEDWRHWLMCDRAVALPCAAADPTQLAPYTRARALAAGWAWRIPLQNRVGNGYVYSSDHISDEDAVVSLRRELEGEALAEPNLVRFRAGHVRRFWVGNCVAIGLSGGFLEPLESTSISLIQMGIDKLIHLWPDTRMAPELASEYNRLSVQEFARVRDFIVLHYAANGRSEGDLWRYCREMALPDTLEHKIALYRAGGQLVQYQSESFFDSSWVCMYANFGIEARNWDPLAELIDLDELKNLTRRLRPDIAVLAREGSPHREFLRLKGALAETRA</sequence>
<evidence type="ECO:0000256" key="3">
    <source>
        <dbReference type="PIRSR" id="PIRSR011396-2"/>
    </source>
</evidence>
<organism evidence="4 5">
    <name type="scientific">Candidatus Segetimicrobium genomatis</name>
    <dbReference type="NCBI Taxonomy" id="2569760"/>
    <lineage>
        <taxon>Bacteria</taxon>
        <taxon>Bacillati</taxon>
        <taxon>Candidatus Sysuimicrobiota</taxon>
        <taxon>Candidatus Sysuimicrobiia</taxon>
        <taxon>Candidatus Sysuimicrobiales</taxon>
        <taxon>Candidatus Segetimicrobiaceae</taxon>
        <taxon>Candidatus Segetimicrobium</taxon>
    </lineage>
</organism>
<dbReference type="GO" id="GO:0000166">
    <property type="term" value="F:nucleotide binding"/>
    <property type="evidence" value="ECO:0007669"/>
    <property type="project" value="UniProtKB-KW"/>
</dbReference>
<dbReference type="PIRSF" id="PIRSF011396">
    <property type="entry name" value="Trp_halogenase"/>
    <property type="match status" value="1"/>
</dbReference>
<evidence type="ECO:0000256" key="1">
    <source>
        <dbReference type="ARBA" id="ARBA00038396"/>
    </source>
</evidence>
<protein>
    <submittedName>
        <fullName evidence="4">Tryptophan 7-halogenase</fullName>
    </submittedName>
</protein>
<proteinExistence type="inferred from homology"/>
<feature type="binding site" evidence="3">
    <location>
        <position position="84"/>
    </location>
    <ligand>
        <name>7-chloro-L-tryptophan</name>
        <dbReference type="ChEBI" id="CHEBI:58713"/>
    </ligand>
</feature>
<keyword evidence="3" id="KW-0274">FAD</keyword>
<dbReference type="SUPFAM" id="SSF51905">
    <property type="entry name" value="FAD/NAD(P)-binding domain"/>
    <property type="match status" value="1"/>
</dbReference>
<keyword evidence="3" id="KW-0547">Nucleotide-binding</keyword>
<evidence type="ECO:0000256" key="2">
    <source>
        <dbReference type="PIRSR" id="PIRSR011396-1"/>
    </source>
</evidence>
<feature type="binding site" evidence="3">
    <location>
        <position position="341"/>
    </location>
    <ligand>
        <name>FAD</name>
        <dbReference type="ChEBI" id="CHEBI:57692"/>
    </ligand>
</feature>
<name>A0A537K8C1_9BACT</name>
<feature type="binding site" evidence="3">
    <location>
        <position position="354"/>
    </location>
    <ligand>
        <name>FAD</name>
        <dbReference type="ChEBI" id="CHEBI:57692"/>
    </ligand>
</feature>
<evidence type="ECO:0000313" key="4">
    <source>
        <dbReference type="EMBL" id="TMI91984.1"/>
    </source>
</evidence>
<comment type="similarity">
    <text evidence="1">Belongs to the flavin-dependent halogenase family. Bacterial tryptophan halogenase subfamily.</text>
</comment>
<dbReference type="InterPro" id="IPR006905">
    <property type="entry name" value="Flavin_halogenase"/>
</dbReference>
<dbReference type="InterPro" id="IPR033856">
    <property type="entry name" value="Trp_halogen"/>
</dbReference>
<dbReference type="InterPro" id="IPR050816">
    <property type="entry name" value="Flavin-dep_Halogenase_NPB"/>
</dbReference>